<dbReference type="CDD" id="cd02124">
    <property type="entry name" value="PA_PoS1_like"/>
    <property type="match status" value="1"/>
</dbReference>
<dbReference type="Pfam" id="PF02225">
    <property type="entry name" value="PA"/>
    <property type="match status" value="1"/>
</dbReference>
<dbReference type="GO" id="GO:0004252">
    <property type="term" value="F:serine-type endopeptidase activity"/>
    <property type="evidence" value="ECO:0007669"/>
    <property type="project" value="UniProtKB-UniRule"/>
</dbReference>
<accession>A0A8H6YPI6</accession>
<sequence length="891" mass="93045">MKPAAILALTLFSSAFASAPIPTVQQAKDTLNYVPNAYILEFSPGAVSKRTMASRHEEVYEAIRQKDIPFSVGQEYNTSEILIGVAIRLSSSGDVAKLSEISGVEAIRPIVKVPAPRPVSSVVINNPKATDLPDTYSTHVMTGVDKIHAQGNFGKGIKIGIIDTGVDYNHPLLGGGFGPGFKVIGGYDFVGDAFNGQNAPRPDNDPLDECNGHGTHVAGIVGASPNNTMGISGVASDASLASYRIFGCTGYTSDDIIAAALIRGYNEKMNILTLSLGGPSGWSEGTASVVASRIAAQGRVVTIAAGNNGQEGGWYTSGPGAGIGVISVASVDNIVSPVQNATVHGVAHKPIPYFMALPLNVTSEMPIYATSTNISQPDDACSPLPDNTPDLSPYLVVVHRGTCSFTQKLANIAAKGGKVAVIYNSDTGGFSAISVGGYKAVLISAEDGKFASLVEQFIAKANITISFPQTGGATTVANPDGGLISTFSTIGPTFEMYLSPALAAPGGNILSTLPLRLGGYALESGTSMSTPFVAGAAALILESLGTTADVGRAVLRILQTTTASVASSHTDGTPLQTVAQQGAGLIQVDRAISMKTIVEPGQIALNDTEHLKPNHTISITNLGPKAVTYEIHHVPAGTVGTVIPDSHFVEPVPKMISATAAVVFSASSVTVHPGNTKQVHAIFTPPSDVDNATLPVYSGFIHVTSPAETLKVTYLGVAASLKAASVLDVTDKFFGISLPAVINANGRPQNGPTNYTFVGQDFPFLLLRLAFGTSLLRIDLVDKDIRLAPTVLSKRSPSPFTWWWSQSTAGTFGKIKTIGPLGDLEYQPRSTNDPFSGYDSFVFPGTFANGTRIDEGQYRALLRALKVGGDPSKEEDYENWLGPQFGVVAAP</sequence>
<dbReference type="InterPro" id="IPR000209">
    <property type="entry name" value="Peptidase_S8/S53_dom"/>
</dbReference>
<feature type="active site" description="Charge relay system" evidence="7 8">
    <location>
        <position position="213"/>
    </location>
</feature>
<dbReference type="PROSITE" id="PS00136">
    <property type="entry name" value="SUBTILASE_ASP"/>
    <property type="match status" value="1"/>
</dbReference>
<feature type="domain" description="Peptidase S8/S53" evidence="11">
    <location>
        <begin position="154"/>
        <end position="583"/>
    </location>
</feature>
<evidence type="ECO:0000256" key="6">
    <source>
        <dbReference type="ARBA" id="ARBA00022825"/>
    </source>
</evidence>
<dbReference type="InterPro" id="IPR015500">
    <property type="entry name" value="Peptidase_S8_subtilisin-rel"/>
</dbReference>
<comment type="caution">
    <text evidence="14">The sequence shown here is derived from an EMBL/GenBank/DDBJ whole genome shotgun (WGS) entry which is preliminary data.</text>
</comment>
<dbReference type="GO" id="GO:0006508">
    <property type="term" value="P:proteolysis"/>
    <property type="evidence" value="ECO:0007669"/>
    <property type="project" value="UniProtKB-KW"/>
</dbReference>
<dbReference type="PRINTS" id="PR00723">
    <property type="entry name" value="SUBTILISIN"/>
</dbReference>
<keyword evidence="2" id="KW-0964">Secreted</keyword>
<dbReference type="Gene3D" id="3.50.30.30">
    <property type="match status" value="1"/>
</dbReference>
<evidence type="ECO:0000259" key="13">
    <source>
        <dbReference type="Pfam" id="PF06280"/>
    </source>
</evidence>
<dbReference type="AlphaFoldDB" id="A0A8H6YPI6"/>
<dbReference type="InterPro" id="IPR023828">
    <property type="entry name" value="Peptidase_S8_Ser-AS"/>
</dbReference>
<keyword evidence="3 8" id="KW-0645">Protease</keyword>
<dbReference type="Gene3D" id="3.40.50.200">
    <property type="entry name" value="Peptidase S8/S53 domain"/>
    <property type="match status" value="2"/>
</dbReference>
<dbReference type="InterPro" id="IPR023827">
    <property type="entry name" value="Peptidase_S8_Asp-AS"/>
</dbReference>
<dbReference type="InterPro" id="IPR022398">
    <property type="entry name" value="Peptidase_S8_His-AS"/>
</dbReference>
<evidence type="ECO:0000256" key="10">
    <source>
        <dbReference type="SAM" id="SignalP"/>
    </source>
</evidence>
<dbReference type="InterPro" id="IPR010435">
    <property type="entry name" value="C5a/SBT2-like_Fn3"/>
</dbReference>
<dbReference type="PROSITE" id="PS00138">
    <property type="entry name" value="SUBTILASE_SER"/>
    <property type="match status" value="1"/>
</dbReference>
<evidence type="ECO:0000256" key="3">
    <source>
        <dbReference type="ARBA" id="ARBA00022670"/>
    </source>
</evidence>
<evidence type="ECO:0000259" key="12">
    <source>
        <dbReference type="Pfam" id="PF02225"/>
    </source>
</evidence>
<feature type="signal peptide" evidence="10">
    <location>
        <begin position="1"/>
        <end position="17"/>
    </location>
</feature>
<feature type="active site" description="Charge relay system" evidence="7 8">
    <location>
        <position position="527"/>
    </location>
</feature>
<evidence type="ECO:0000256" key="8">
    <source>
        <dbReference type="PROSITE-ProRule" id="PRU01240"/>
    </source>
</evidence>
<feature type="chain" id="PRO_5034078229" evidence="10">
    <location>
        <begin position="18"/>
        <end position="891"/>
    </location>
</feature>
<keyword evidence="4 10" id="KW-0732">Signal</keyword>
<evidence type="ECO:0000313" key="14">
    <source>
        <dbReference type="EMBL" id="KAF7361610.1"/>
    </source>
</evidence>
<dbReference type="Pfam" id="PF00082">
    <property type="entry name" value="Peptidase_S8"/>
    <property type="match status" value="1"/>
</dbReference>
<keyword evidence="15" id="KW-1185">Reference proteome</keyword>
<dbReference type="InterPro" id="IPR036852">
    <property type="entry name" value="Peptidase_S8/S53_dom_sf"/>
</dbReference>
<evidence type="ECO:0000259" key="11">
    <source>
        <dbReference type="Pfam" id="PF00082"/>
    </source>
</evidence>
<evidence type="ECO:0000256" key="1">
    <source>
        <dbReference type="ARBA" id="ARBA00011073"/>
    </source>
</evidence>
<dbReference type="PANTHER" id="PTHR43806">
    <property type="entry name" value="PEPTIDASE S8"/>
    <property type="match status" value="1"/>
</dbReference>
<evidence type="ECO:0000256" key="5">
    <source>
        <dbReference type="ARBA" id="ARBA00022801"/>
    </source>
</evidence>
<dbReference type="OrthoDB" id="206201at2759"/>
<dbReference type="Pfam" id="PF06280">
    <property type="entry name" value="fn3_5"/>
    <property type="match status" value="1"/>
</dbReference>
<evidence type="ECO:0000313" key="15">
    <source>
        <dbReference type="Proteomes" id="UP000620124"/>
    </source>
</evidence>
<dbReference type="InterPro" id="IPR003137">
    <property type="entry name" value="PA_domain"/>
</dbReference>
<dbReference type="SUPFAM" id="SSF52743">
    <property type="entry name" value="Subtilisin-like"/>
    <property type="match status" value="1"/>
</dbReference>
<name>A0A8H6YPI6_9AGAR</name>
<evidence type="ECO:0000256" key="2">
    <source>
        <dbReference type="ARBA" id="ARBA00022512"/>
    </source>
</evidence>
<dbReference type="GO" id="GO:0016020">
    <property type="term" value="C:membrane"/>
    <property type="evidence" value="ECO:0007669"/>
    <property type="project" value="InterPro"/>
</dbReference>
<dbReference type="EMBL" id="JACAZI010000004">
    <property type="protein sequence ID" value="KAF7361610.1"/>
    <property type="molecule type" value="Genomic_DNA"/>
</dbReference>
<reference evidence="14" key="1">
    <citation type="submission" date="2020-05" db="EMBL/GenBank/DDBJ databases">
        <title>Mycena genomes resolve the evolution of fungal bioluminescence.</title>
        <authorList>
            <person name="Tsai I.J."/>
        </authorList>
    </citation>
    <scope>NUCLEOTIDE SEQUENCE</scope>
    <source>
        <strain evidence="14">CCC161011</strain>
    </source>
</reference>
<feature type="domain" description="PA" evidence="12">
    <location>
        <begin position="377"/>
        <end position="448"/>
    </location>
</feature>
<feature type="domain" description="C5a peptidase/Subtilisin-like protease SBT2-like Fn3-like" evidence="13">
    <location>
        <begin position="603"/>
        <end position="712"/>
    </location>
</feature>
<keyword evidence="5 8" id="KW-0378">Hydrolase</keyword>
<proteinExistence type="inferred from homology"/>
<dbReference type="CDD" id="cd07489">
    <property type="entry name" value="Peptidases_S8_5"/>
    <property type="match status" value="1"/>
</dbReference>
<organism evidence="14 15">
    <name type="scientific">Mycena venus</name>
    <dbReference type="NCBI Taxonomy" id="2733690"/>
    <lineage>
        <taxon>Eukaryota</taxon>
        <taxon>Fungi</taxon>
        <taxon>Dikarya</taxon>
        <taxon>Basidiomycota</taxon>
        <taxon>Agaricomycotina</taxon>
        <taxon>Agaricomycetes</taxon>
        <taxon>Agaricomycetidae</taxon>
        <taxon>Agaricales</taxon>
        <taxon>Marasmiineae</taxon>
        <taxon>Mycenaceae</taxon>
        <taxon>Mycena</taxon>
    </lineage>
</organism>
<evidence type="ECO:0000256" key="9">
    <source>
        <dbReference type="RuleBase" id="RU003355"/>
    </source>
</evidence>
<gene>
    <name evidence="14" type="ORF">MVEN_00504200</name>
</gene>
<evidence type="ECO:0000256" key="4">
    <source>
        <dbReference type="ARBA" id="ARBA00022729"/>
    </source>
</evidence>
<keyword evidence="6 8" id="KW-0720">Serine protease</keyword>
<dbReference type="PANTHER" id="PTHR43806:SF66">
    <property type="entry name" value="SERIN ENDOPEPTIDASE"/>
    <property type="match status" value="1"/>
</dbReference>
<dbReference type="Proteomes" id="UP000620124">
    <property type="component" value="Unassembled WGS sequence"/>
</dbReference>
<dbReference type="PROSITE" id="PS51892">
    <property type="entry name" value="SUBTILASE"/>
    <property type="match status" value="1"/>
</dbReference>
<dbReference type="PROSITE" id="PS00137">
    <property type="entry name" value="SUBTILASE_HIS"/>
    <property type="match status" value="1"/>
</dbReference>
<comment type="similarity">
    <text evidence="1 8 9">Belongs to the peptidase S8 family.</text>
</comment>
<evidence type="ECO:0000256" key="7">
    <source>
        <dbReference type="PIRSR" id="PIRSR615500-1"/>
    </source>
</evidence>
<feature type="active site" description="Charge relay system" evidence="7 8">
    <location>
        <position position="163"/>
    </location>
</feature>
<protein>
    <submittedName>
        <fullName evidence="14">Subtilisin-like protease</fullName>
    </submittedName>
</protein>
<dbReference type="GO" id="GO:0005615">
    <property type="term" value="C:extracellular space"/>
    <property type="evidence" value="ECO:0007669"/>
    <property type="project" value="TreeGrafter"/>
</dbReference>
<dbReference type="InterPro" id="IPR050131">
    <property type="entry name" value="Peptidase_S8_subtilisin-like"/>
</dbReference>
<keyword evidence="2" id="KW-0134">Cell wall</keyword>
<dbReference type="InterPro" id="IPR034187">
    <property type="entry name" value="Peptidases_S8_5"/>
</dbReference>